<dbReference type="AlphaFoldDB" id="A0A2H0C062"/>
<evidence type="ECO:0000313" key="3">
    <source>
        <dbReference type="Proteomes" id="UP000229699"/>
    </source>
</evidence>
<dbReference type="Pfam" id="PF18929">
    <property type="entry name" value="DUF5678"/>
    <property type="match status" value="1"/>
</dbReference>
<sequence>MKNDKKISMIKLMSDPQYQGKHIILIANQVFTAKTGKTANKILDRLEKKYPGEIPALTYIPKADTLILWF</sequence>
<dbReference type="InterPro" id="IPR043734">
    <property type="entry name" value="DUF5678"/>
</dbReference>
<comment type="caution">
    <text evidence="2">The sequence shown here is derived from an EMBL/GenBank/DDBJ whole genome shotgun (WGS) entry which is preliminary data.</text>
</comment>
<feature type="domain" description="DUF5678" evidence="1">
    <location>
        <begin position="17"/>
        <end position="62"/>
    </location>
</feature>
<organism evidence="2 3">
    <name type="scientific">Candidatus Roizmanbacteria bacterium CG22_combo_CG10-13_8_21_14_all_34_12</name>
    <dbReference type="NCBI Taxonomy" id="1974860"/>
    <lineage>
        <taxon>Bacteria</taxon>
        <taxon>Candidatus Roizmaniibacteriota</taxon>
    </lineage>
</organism>
<name>A0A2H0C062_9BACT</name>
<dbReference type="EMBL" id="PCTC01000071">
    <property type="protein sequence ID" value="PIP63264.1"/>
    <property type="molecule type" value="Genomic_DNA"/>
</dbReference>
<proteinExistence type="predicted"/>
<evidence type="ECO:0000259" key="1">
    <source>
        <dbReference type="Pfam" id="PF18929"/>
    </source>
</evidence>
<gene>
    <name evidence="2" type="ORF">COW97_03395</name>
</gene>
<evidence type="ECO:0000313" key="2">
    <source>
        <dbReference type="EMBL" id="PIP63264.1"/>
    </source>
</evidence>
<accession>A0A2H0C062</accession>
<reference evidence="2 3" key="1">
    <citation type="submission" date="2017-09" db="EMBL/GenBank/DDBJ databases">
        <title>Depth-based differentiation of microbial function through sediment-hosted aquifers and enrichment of novel symbionts in the deep terrestrial subsurface.</title>
        <authorList>
            <person name="Probst A.J."/>
            <person name="Ladd B."/>
            <person name="Jarett J.K."/>
            <person name="Geller-Mcgrath D.E."/>
            <person name="Sieber C.M."/>
            <person name="Emerson J.B."/>
            <person name="Anantharaman K."/>
            <person name="Thomas B.C."/>
            <person name="Malmstrom R."/>
            <person name="Stieglmeier M."/>
            <person name="Klingl A."/>
            <person name="Woyke T."/>
            <person name="Ryan C.M."/>
            <person name="Banfield J.F."/>
        </authorList>
    </citation>
    <scope>NUCLEOTIDE SEQUENCE [LARGE SCALE GENOMIC DNA]</scope>
    <source>
        <strain evidence="2">CG22_combo_CG10-13_8_21_14_all_34_12</strain>
    </source>
</reference>
<protein>
    <recommendedName>
        <fullName evidence="1">DUF5678 domain-containing protein</fullName>
    </recommendedName>
</protein>
<dbReference type="Proteomes" id="UP000229699">
    <property type="component" value="Unassembled WGS sequence"/>
</dbReference>